<dbReference type="EMBL" id="DS572701">
    <property type="protein sequence ID" value="EGY22983.1"/>
    <property type="molecule type" value="Genomic_DNA"/>
</dbReference>
<dbReference type="AlphaFoldDB" id="G2X297"/>
<keyword evidence="1" id="KW-0472">Membrane</keyword>
<dbReference type="Proteomes" id="UP000001611">
    <property type="component" value="Chromosome 1"/>
</dbReference>
<feature type="transmembrane region" description="Helical" evidence="1">
    <location>
        <begin position="97"/>
        <end position="120"/>
    </location>
</feature>
<dbReference type="HOGENOM" id="CLU_103432_1_0_1"/>
<feature type="transmembrane region" description="Helical" evidence="1">
    <location>
        <begin position="167"/>
        <end position="189"/>
    </location>
</feature>
<proteinExistence type="predicted"/>
<dbReference type="KEGG" id="vda:VDAG_04421"/>
<evidence type="ECO:0000256" key="1">
    <source>
        <dbReference type="SAM" id="Phobius"/>
    </source>
</evidence>
<dbReference type="PANTHER" id="PTHR39605:SF1">
    <property type="entry name" value="MAJOR FACILITATOR SUPERFAMILY (MFS) PROFILE DOMAIN-CONTAINING PROTEIN"/>
    <property type="match status" value="1"/>
</dbReference>
<keyword evidence="3" id="KW-1185">Reference proteome</keyword>
<dbReference type="RefSeq" id="XP_009649163.1">
    <property type="nucleotide sequence ID" value="XM_009650868.1"/>
</dbReference>
<protein>
    <submittedName>
        <fullName evidence="2">Uncharacterized protein</fullName>
    </submittedName>
</protein>
<dbReference type="GeneID" id="20705884"/>
<keyword evidence="1" id="KW-0812">Transmembrane</keyword>
<gene>
    <name evidence="2" type="ORF">VDAG_04421</name>
</gene>
<organism evidence="2 3">
    <name type="scientific">Verticillium dahliae (strain VdLs.17 / ATCC MYA-4575 / FGSC 10137)</name>
    <name type="common">Verticillium wilt</name>
    <dbReference type="NCBI Taxonomy" id="498257"/>
    <lineage>
        <taxon>Eukaryota</taxon>
        <taxon>Fungi</taxon>
        <taxon>Dikarya</taxon>
        <taxon>Ascomycota</taxon>
        <taxon>Pezizomycotina</taxon>
        <taxon>Sordariomycetes</taxon>
        <taxon>Hypocreomycetidae</taxon>
        <taxon>Glomerellales</taxon>
        <taxon>Plectosphaerellaceae</taxon>
        <taxon>Verticillium</taxon>
    </lineage>
</organism>
<name>G2X297_VERDV</name>
<dbReference type="OMA" id="AFYGYAM"/>
<dbReference type="PANTHER" id="PTHR39605">
    <property type="entry name" value="MAJOR FACILITATOR SUPERFAMILY (MFS) PROFILE DOMAIN-CONTAINING PROTEIN"/>
    <property type="match status" value="1"/>
</dbReference>
<dbReference type="OrthoDB" id="2550114at2759"/>
<keyword evidence="1" id="KW-1133">Transmembrane helix</keyword>
<accession>G2X297</accession>
<dbReference type="eggNOG" id="ENOG502S7E3">
    <property type="taxonomic scope" value="Eukaryota"/>
</dbReference>
<evidence type="ECO:0000313" key="2">
    <source>
        <dbReference type="EMBL" id="EGY22983.1"/>
    </source>
</evidence>
<reference evidence="2 3" key="1">
    <citation type="submission" date="2008-03" db="EMBL/GenBank/DDBJ databases">
        <title>The Genome Sequence of Verticillium dahliae VdLs.17.</title>
        <authorList>
            <consortium name="The Broad Institute Genome Sequencing Platform"/>
            <person name="Ma L.-J.J."/>
            <person name="Klosterman S.J."/>
            <person name="Subbarao K."/>
            <person name="Dobinson K."/>
            <person name="Veronese P."/>
            <person name="Kang S."/>
            <person name="Gold S.E."/>
            <person name="Young S."/>
            <person name="Jaffe D."/>
            <person name="Gnerre S."/>
            <person name="Berlin A."/>
            <person name="Heiman D."/>
            <person name="Hepburn T."/>
            <person name="Sykes S."/>
            <person name="Alvarado L."/>
            <person name="Kodira C.D."/>
            <person name="Lander E."/>
            <person name="Galagan J."/>
            <person name="Nusbaum C."/>
            <person name="Birren B."/>
        </authorList>
    </citation>
    <scope>NUCLEOTIDE SEQUENCE [LARGE SCALE GENOMIC DNA]</scope>
    <source>
        <strain evidence="3">VdLs.17 / ATCC MYA-4575 / FGSC 10137</strain>
    </source>
</reference>
<evidence type="ECO:0000313" key="3">
    <source>
        <dbReference type="Proteomes" id="UP000001611"/>
    </source>
</evidence>
<sequence>MAGEIGVLMVSCREAGRKAASPVVREVQRAERKRRLLCASWAECQSDCVQRIEPVSSYAFGNLGWLSLQALPLIVWPSFITSLLRDEYQPTSALETYFARSLGFALLALGLTVLLLSGALPLAATDASHPEGTASPYADAAVSVSALHHATSAFYCYSRWLHTGQTASVMGCLGSGVFAVFGLWFVMFAGNKGRHSKRTGFDKDTSGFPFKNSEAYRKKKKGL</sequence>
<dbReference type="InParanoid" id="G2X297"/>